<organism evidence="5">
    <name type="scientific">Serratia symbiotica SCt-VLC</name>
    <dbReference type="NCBI Taxonomy" id="1347341"/>
    <lineage>
        <taxon>Bacteria</taxon>
        <taxon>Pseudomonadati</taxon>
        <taxon>Pseudomonadota</taxon>
        <taxon>Gammaproteobacteria</taxon>
        <taxon>Enterobacterales</taxon>
        <taxon>Yersiniaceae</taxon>
        <taxon>Serratia</taxon>
        <taxon>Serratia symbiotica</taxon>
    </lineage>
</organism>
<name>A0A068RAM9_9GAMM</name>
<dbReference type="InterPro" id="IPR039418">
    <property type="entry name" value="LexA-like"/>
</dbReference>
<dbReference type="GO" id="GO:0003677">
    <property type="term" value="F:DNA binding"/>
    <property type="evidence" value="ECO:0007669"/>
    <property type="project" value="UniProtKB-KW"/>
</dbReference>
<dbReference type="SUPFAM" id="SSF51306">
    <property type="entry name" value="LexA/Signal peptidase"/>
    <property type="match status" value="1"/>
</dbReference>
<sequence>MKKTWNDFVRTKMKEAGITQEKLGEMIGRTQGAVAHWLNGRREPSLQEIANIMKAVGIEELKLNSEGTVSDGQKCNELEFAGHPRIGSIQVKGEALMGVDGEFEMVEIEGGWIKMYSGDPDAFALRVKGDSMFPRINAGEYVVIEPNAGFYPGMDVFVRTMGGKNLIKRLGYDRNGTYQLLSCISSDLI</sequence>
<reference evidence="5" key="1">
    <citation type="submission" date="2013-06" db="EMBL/GenBank/DDBJ databases">
        <authorList>
            <person name="Mazano-Marin A."/>
        </authorList>
    </citation>
    <scope>NUCLEOTIDE SEQUENCE</scope>
    <source>
        <strain evidence="5">SCt-VLC</strain>
    </source>
</reference>
<dbReference type="PROSITE" id="PS50943">
    <property type="entry name" value="HTH_CROC1"/>
    <property type="match status" value="1"/>
</dbReference>
<dbReference type="InterPro" id="IPR036286">
    <property type="entry name" value="LexA/Signal_pep-like_sf"/>
</dbReference>
<dbReference type="InterPro" id="IPR001387">
    <property type="entry name" value="Cro/C1-type_HTH"/>
</dbReference>
<reference evidence="5" key="2">
    <citation type="journal article" date="2014" name="Genome Biol. Evol.">
        <title>Settling down: the genome of Serratia symbiotica from the aphid Cinara tujafilina zooms in on the process of accommodation to a cooperative intracellular life.</title>
        <authorList>
            <person name="Manzano-Marin A."/>
            <person name="Latorre A."/>
        </authorList>
    </citation>
    <scope>NUCLEOTIDE SEQUENCE</scope>
    <source>
        <strain evidence="5">SCt-VLC</strain>
    </source>
</reference>
<keyword evidence="2" id="KW-0238">DNA-binding</keyword>
<dbReference type="InterPro" id="IPR010982">
    <property type="entry name" value="Lambda_DNA-bd_dom_sf"/>
</dbReference>
<dbReference type="CDD" id="cd06529">
    <property type="entry name" value="S24_LexA-like"/>
    <property type="match status" value="1"/>
</dbReference>
<dbReference type="PANTHER" id="PTHR40661">
    <property type="match status" value="1"/>
</dbReference>
<evidence type="ECO:0000256" key="2">
    <source>
        <dbReference type="ARBA" id="ARBA00023125"/>
    </source>
</evidence>
<evidence type="ECO:0000259" key="4">
    <source>
        <dbReference type="PROSITE" id="PS50943"/>
    </source>
</evidence>
<keyword evidence="3" id="KW-0804">Transcription</keyword>
<keyword evidence="1" id="KW-0805">Transcription regulation</keyword>
<dbReference type="Pfam" id="PF00717">
    <property type="entry name" value="Peptidase_S24"/>
    <property type="match status" value="1"/>
</dbReference>
<proteinExistence type="predicted"/>
<dbReference type="RefSeq" id="WP_146226726.1">
    <property type="nucleotide sequence ID" value="NZ_FR904233.1"/>
</dbReference>
<evidence type="ECO:0000313" key="5">
    <source>
        <dbReference type="EMBL" id="CDG47861.1"/>
    </source>
</evidence>
<dbReference type="Gene3D" id="2.10.109.10">
    <property type="entry name" value="Umud Fragment, subunit A"/>
    <property type="match status" value="1"/>
</dbReference>
<dbReference type="Gene3D" id="1.10.260.40">
    <property type="entry name" value="lambda repressor-like DNA-binding domains"/>
    <property type="match status" value="1"/>
</dbReference>
<dbReference type="SUPFAM" id="SSF47413">
    <property type="entry name" value="lambda repressor-like DNA-binding domains"/>
    <property type="match status" value="1"/>
</dbReference>
<dbReference type="AlphaFoldDB" id="A0A068RAM9"/>
<dbReference type="Pfam" id="PF01381">
    <property type="entry name" value="HTH_3"/>
    <property type="match status" value="1"/>
</dbReference>
<dbReference type="CDD" id="cd00093">
    <property type="entry name" value="HTH_XRE"/>
    <property type="match status" value="1"/>
</dbReference>
<dbReference type="InterPro" id="IPR015927">
    <property type="entry name" value="Peptidase_S24_S26A/B/C"/>
</dbReference>
<dbReference type="EMBL" id="FR904233">
    <property type="protein sequence ID" value="CDG47861.1"/>
    <property type="molecule type" value="Genomic_DNA"/>
</dbReference>
<protein>
    <submittedName>
        <fullName evidence="5">Putative HTH_3/Peptidase S24-like domain-containing protein</fullName>
    </submittedName>
</protein>
<feature type="domain" description="HTH cro/C1-type" evidence="4">
    <location>
        <begin position="9"/>
        <end position="63"/>
    </location>
</feature>
<evidence type="ECO:0000256" key="3">
    <source>
        <dbReference type="ARBA" id="ARBA00023163"/>
    </source>
</evidence>
<accession>A0A068RAM9</accession>
<dbReference type="PANTHER" id="PTHR40661:SF3">
    <property type="entry name" value="FELS-1 PROPHAGE TRANSCRIPTIONAL REGULATOR"/>
    <property type="match status" value="1"/>
</dbReference>
<evidence type="ECO:0000256" key="1">
    <source>
        <dbReference type="ARBA" id="ARBA00023015"/>
    </source>
</evidence>
<gene>
    <name evidence="5" type="ORF">SCTVLC_1142</name>
</gene>
<dbReference type="SMART" id="SM00530">
    <property type="entry name" value="HTH_XRE"/>
    <property type="match status" value="1"/>
</dbReference>
<dbReference type="OrthoDB" id="9791537at2"/>